<proteinExistence type="predicted"/>
<name>A0AAW1P4R7_9CHLO</name>
<keyword evidence="2" id="KW-1185">Reference proteome</keyword>
<reference evidence="1 2" key="1">
    <citation type="journal article" date="2024" name="Nat. Commun.">
        <title>Phylogenomics reveals the evolutionary origins of lichenization in chlorophyte algae.</title>
        <authorList>
            <person name="Puginier C."/>
            <person name="Libourel C."/>
            <person name="Otte J."/>
            <person name="Skaloud P."/>
            <person name="Haon M."/>
            <person name="Grisel S."/>
            <person name="Petersen M."/>
            <person name="Berrin J.G."/>
            <person name="Delaux P.M."/>
            <person name="Dal Grande F."/>
            <person name="Keller J."/>
        </authorList>
    </citation>
    <scope>NUCLEOTIDE SEQUENCE [LARGE SCALE GENOMIC DNA]</scope>
    <source>
        <strain evidence="1 2">SAG 2043</strain>
    </source>
</reference>
<gene>
    <name evidence="1" type="ORF">WJX72_008408</name>
</gene>
<comment type="caution">
    <text evidence="1">The sequence shown here is derived from an EMBL/GenBank/DDBJ whole genome shotgun (WGS) entry which is preliminary data.</text>
</comment>
<evidence type="ECO:0000313" key="2">
    <source>
        <dbReference type="Proteomes" id="UP001489004"/>
    </source>
</evidence>
<evidence type="ECO:0008006" key="3">
    <source>
        <dbReference type="Google" id="ProtNLM"/>
    </source>
</evidence>
<sequence>MTYAVAFASLQLRRPVHWVLTGSQLTPGARKLHSSLTDDSSVAGLQQQGYPAPPAAYQLLLDDGTPLDLAEQLPKDLRVTITLSPVSPRIISVPTSKLPLPLPREFGAILEWLDEACEVPKGSTTLQLGPADRQASWVYEGRSALSFEAIGHVAERLAHLESPRLGLSRKDAPVLVYCGGSGGGVCYIMLTAMDWMAGALVDLYIDWNGGDGFTARDLALDGDTMLGLRLAAHGLYGRSARTLRQRLPAEYEGLFTTEEVFRMNTTAKQHKPSANGDTFARQPVVCRFAAQLTSKLATWSRNGMAYKVLGDAKSVANLLGLLMTEQPIDSDQELLPGAQPMSEGAAELLKAQVHVPAAVAWSCVKSPILKSDSQKNLSWACSNELKVDSPEMGSLNSWSVGLLQAGWVLLADPSDGKTRCPRA</sequence>
<evidence type="ECO:0000313" key="1">
    <source>
        <dbReference type="EMBL" id="KAK9803962.1"/>
    </source>
</evidence>
<organism evidence="1 2">
    <name type="scientific">[Myrmecia] bisecta</name>
    <dbReference type="NCBI Taxonomy" id="41462"/>
    <lineage>
        <taxon>Eukaryota</taxon>
        <taxon>Viridiplantae</taxon>
        <taxon>Chlorophyta</taxon>
        <taxon>core chlorophytes</taxon>
        <taxon>Trebouxiophyceae</taxon>
        <taxon>Trebouxiales</taxon>
        <taxon>Trebouxiaceae</taxon>
        <taxon>Myrmecia</taxon>
    </lineage>
</organism>
<dbReference type="Proteomes" id="UP001489004">
    <property type="component" value="Unassembled WGS sequence"/>
</dbReference>
<dbReference type="EMBL" id="JALJOR010000019">
    <property type="protein sequence ID" value="KAK9803962.1"/>
    <property type="molecule type" value="Genomic_DNA"/>
</dbReference>
<accession>A0AAW1P4R7</accession>
<dbReference type="AlphaFoldDB" id="A0AAW1P4R7"/>
<protein>
    <recommendedName>
        <fullName evidence="3">Rhodanese domain-containing protein</fullName>
    </recommendedName>
</protein>